<dbReference type="InterPro" id="IPR005502">
    <property type="entry name" value="Ribosyl_crysJ1"/>
</dbReference>
<dbReference type="AlphaFoldDB" id="A0A7V5P037"/>
<dbReference type="EMBL" id="DROK01000165">
    <property type="protein sequence ID" value="HHI97355.1"/>
    <property type="molecule type" value="Genomic_DNA"/>
</dbReference>
<dbReference type="GO" id="GO:0016787">
    <property type="term" value="F:hydrolase activity"/>
    <property type="evidence" value="ECO:0007669"/>
    <property type="project" value="UniProtKB-KW"/>
</dbReference>
<keyword evidence="3" id="KW-0479">Metal-binding</keyword>
<comment type="caution">
    <text evidence="4">The sequence shown here is derived from an EMBL/GenBank/DDBJ whole genome shotgun (WGS) entry which is preliminary data.</text>
</comment>
<dbReference type="InterPro" id="IPR050792">
    <property type="entry name" value="ADP-ribosylglycohydrolase"/>
</dbReference>
<evidence type="ECO:0000256" key="3">
    <source>
        <dbReference type="PIRSR" id="PIRSR605502-1"/>
    </source>
</evidence>
<dbReference type="InterPro" id="IPR036705">
    <property type="entry name" value="Ribosyl_crysJ1_sf"/>
</dbReference>
<protein>
    <submittedName>
        <fullName evidence="4">ADP-ribosylglycohydrolase family protein</fullName>
    </submittedName>
</protein>
<evidence type="ECO:0000313" key="4">
    <source>
        <dbReference type="EMBL" id="HHI97355.1"/>
    </source>
</evidence>
<dbReference type="Pfam" id="PF03747">
    <property type="entry name" value="ADP_ribosyl_GH"/>
    <property type="match status" value="1"/>
</dbReference>
<dbReference type="Proteomes" id="UP000886101">
    <property type="component" value="Unassembled WGS sequence"/>
</dbReference>
<organism evidence="4">
    <name type="scientific">Thermodesulfatator atlanticus</name>
    <dbReference type="NCBI Taxonomy" id="501497"/>
    <lineage>
        <taxon>Bacteria</taxon>
        <taxon>Pseudomonadati</taxon>
        <taxon>Thermodesulfobacteriota</taxon>
        <taxon>Thermodesulfobacteria</taxon>
        <taxon>Thermodesulfobacteriales</taxon>
        <taxon>Thermodesulfatatoraceae</taxon>
        <taxon>Thermodesulfatator</taxon>
    </lineage>
</organism>
<dbReference type="PANTHER" id="PTHR16222:SF24">
    <property type="entry name" value="ADP-RIBOSYLHYDROLASE ARH3"/>
    <property type="match status" value="1"/>
</dbReference>
<keyword evidence="3" id="KW-0460">Magnesium</keyword>
<reference evidence="4" key="1">
    <citation type="journal article" date="2020" name="mSystems">
        <title>Genome- and Community-Level Interaction Insights into Carbon Utilization and Element Cycling Functions of Hydrothermarchaeota in Hydrothermal Sediment.</title>
        <authorList>
            <person name="Zhou Z."/>
            <person name="Liu Y."/>
            <person name="Xu W."/>
            <person name="Pan J."/>
            <person name="Luo Z.H."/>
            <person name="Li M."/>
        </authorList>
    </citation>
    <scope>NUCLEOTIDE SEQUENCE [LARGE SCALE GENOMIC DNA]</scope>
    <source>
        <strain evidence="4">HyVt-533</strain>
    </source>
</reference>
<name>A0A7V5P037_9BACT</name>
<feature type="binding site" evidence="3">
    <location>
        <position position="52"/>
    </location>
    <ligand>
        <name>Mg(2+)</name>
        <dbReference type="ChEBI" id="CHEBI:18420"/>
        <label>1</label>
    </ligand>
</feature>
<feature type="binding site" evidence="3">
    <location>
        <position position="264"/>
    </location>
    <ligand>
        <name>Mg(2+)</name>
        <dbReference type="ChEBI" id="CHEBI:18420"/>
        <label>1</label>
    </ligand>
</feature>
<evidence type="ECO:0000256" key="2">
    <source>
        <dbReference type="ARBA" id="ARBA00022801"/>
    </source>
</evidence>
<dbReference type="Gene3D" id="1.10.4080.10">
    <property type="entry name" value="ADP-ribosylation/Crystallin J1"/>
    <property type="match status" value="1"/>
</dbReference>
<evidence type="ECO:0000256" key="1">
    <source>
        <dbReference type="ARBA" id="ARBA00010702"/>
    </source>
</evidence>
<proteinExistence type="inferred from homology"/>
<gene>
    <name evidence="4" type="ORF">ENJ96_05840</name>
</gene>
<sequence>MTRTDRLVEALLGVAIGDALGFPFEGKPREQLATVDLSHLPAGRFPPGTWSDDTALTFITAESLYLSGALDLNDLAGRFLRWLKEGYFTPFGQALGIGRATREALLRLEKGVPPEEAGGKGERDNGNGSLMRLLPVALWYAKDPLEEALTCLHKASSLTHAHPRSLVACGLFGLLVRKIVAGKALKTALLETAKEGPHLYASSPFREELTHYTPLFEGKIFLEKEERIISSGYVVHTLLAAFWVLYRTEDFAAGVKLAVRLGGDTDTLAAVVGGVAGLYYGLASAPESWLNGLQKRELLEQTAHEFARRLGERWRDLNQR</sequence>
<dbReference type="GO" id="GO:0046872">
    <property type="term" value="F:metal ion binding"/>
    <property type="evidence" value="ECO:0007669"/>
    <property type="project" value="UniProtKB-KW"/>
</dbReference>
<comment type="similarity">
    <text evidence="1">Belongs to the ADP-ribosylglycohydrolase family.</text>
</comment>
<accession>A0A7V5P037</accession>
<keyword evidence="2" id="KW-0378">Hydrolase</keyword>
<dbReference type="PANTHER" id="PTHR16222">
    <property type="entry name" value="ADP-RIBOSYLGLYCOHYDROLASE"/>
    <property type="match status" value="1"/>
</dbReference>
<comment type="cofactor">
    <cofactor evidence="3">
        <name>Mg(2+)</name>
        <dbReference type="ChEBI" id="CHEBI:18420"/>
    </cofactor>
    <text evidence="3">Binds 2 magnesium ions per subunit.</text>
</comment>
<feature type="binding site" evidence="3">
    <location>
        <position position="267"/>
    </location>
    <ligand>
        <name>Mg(2+)</name>
        <dbReference type="ChEBI" id="CHEBI:18420"/>
        <label>1</label>
    </ligand>
</feature>
<feature type="binding site" evidence="3">
    <location>
        <position position="266"/>
    </location>
    <ligand>
        <name>Mg(2+)</name>
        <dbReference type="ChEBI" id="CHEBI:18420"/>
        <label>1</label>
    </ligand>
</feature>
<feature type="binding site" evidence="3">
    <location>
        <position position="53"/>
    </location>
    <ligand>
        <name>Mg(2+)</name>
        <dbReference type="ChEBI" id="CHEBI:18420"/>
        <label>1</label>
    </ligand>
</feature>
<feature type="binding site" evidence="3">
    <location>
        <position position="51"/>
    </location>
    <ligand>
        <name>Mg(2+)</name>
        <dbReference type="ChEBI" id="CHEBI:18420"/>
        <label>1</label>
    </ligand>
</feature>
<dbReference type="SUPFAM" id="SSF101478">
    <property type="entry name" value="ADP-ribosylglycohydrolase"/>
    <property type="match status" value="1"/>
</dbReference>